<dbReference type="EMBL" id="PJRP01000004">
    <property type="protein sequence ID" value="PLQ00341.1"/>
    <property type="molecule type" value="Genomic_DNA"/>
</dbReference>
<reference evidence="1 2" key="1">
    <citation type="submission" date="2017-12" db="EMBL/GenBank/DDBJ databases">
        <title>Genome sequence of the active heterotrophic nitrifier-denitrifier, Cupriavidus pauculus UM1.</title>
        <authorList>
            <person name="Putonti C."/>
            <person name="Castignetti D."/>
        </authorList>
    </citation>
    <scope>NUCLEOTIDE SEQUENCE [LARGE SCALE GENOMIC DNA]</scope>
    <source>
        <strain evidence="1 2">UM1</strain>
    </source>
</reference>
<proteinExistence type="predicted"/>
<dbReference type="OrthoDB" id="8966228at2"/>
<dbReference type="AlphaFoldDB" id="A0A2N5CDJ9"/>
<evidence type="ECO:0000313" key="1">
    <source>
        <dbReference type="EMBL" id="PLQ00341.1"/>
    </source>
</evidence>
<protein>
    <submittedName>
        <fullName evidence="1">Uncharacterized protein</fullName>
    </submittedName>
</protein>
<dbReference type="Proteomes" id="UP000234341">
    <property type="component" value="Unassembled WGS sequence"/>
</dbReference>
<dbReference type="RefSeq" id="WP_101681711.1">
    <property type="nucleotide sequence ID" value="NZ_PJRP01000004.1"/>
</dbReference>
<comment type="caution">
    <text evidence="1">The sequence shown here is derived from an EMBL/GenBank/DDBJ whole genome shotgun (WGS) entry which is preliminary data.</text>
</comment>
<evidence type="ECO:0000313" key="2">
    <source>
        <dbReference type="Proteomes" id="UP000234341"/>
    </source>
</evidence>
<sequence>MERTIKNKAEVRAMVRAAQDRIAVCTGTCFGDVCWHPEDSDGCNWSISKMEGEAGAACLKALKPFIDDLRQRINIRQDAER</sequence>
<organism evidence="1 2">
    <name type="scientific">Cupriavidus pauculus</name>
    <dbReference type="NCBI Taxonomy" id="82633"/>
    <lineage>
        <taxon>Bacteria</taxon>
        <taxon>Pseudomonadati</taxon>
        <taxon>Pseudomonadota</taxon>
        <taxon>Betaproteobacteria</taxon>
        <taxon>Burkholderiales</taxon>
        <taxon>Burkholderiaceae</taxon>
        <taxon>Cupriavidus</taxon>
    </lineage>
</organism>
<gene>
    <name evidence="1" type="ORF">CYJ10_11940</name>
</gene>
<name>A0A2N5CDJ9_9BURK</name>
<accession>A0A2N5CDJ9</accession>